<sequence length="290" mass="32765">MRGHNLLRRPRSLARSTAIQPLPRQPFPRTPNNASQTAASATRSKSSLPLPPSSLFQVFLERYNAALHRRPLLVKASAASIIFFASDSATQRITEPDKDWDFARAGSGAAFGVVATAWLHYWWGFLEVAVGKRLPTSTHRLSNTLTKVVVDQAIGAPMYIYTYFVITNYLQDWNATKDKTSENAKQLLDKTCNKASAMLPPTMLRHWTLWPAVHTFNFYYMPLHHRVLVQNLVLVGWSGYLSHLNNGGLMTPDGEMEVTEEIMRRKSYRSTPTTVQKLQQQMEGSSPMRS</sequence>
<feature type="compositionally biased region" description="Polar residues" evidence="7">
    <location>
        <begin position="30"/>
        <end position="45"/>
    </location>
</feature>
<name>A0AAD2JPE2_9STRA</name>
<keyword evidence="5 6" id="KW-0472">Membrane</keyword>
<reference evidence="8" key="1">
    <citation type="submission" date="2023-08" db="EMBL/GenBank/DDBJ databases">
        <authorList>
            <person name="Audoor S."/>
            <person name="Bilcke G."/>
        </authorList>
    </citation>
    <scope>NUCLEOTIDE SEQUENCE</scope>
</reference>
<feature type="region of interest" description="Disordered" evidence="7">
    <location>
        <begin position="1"/>
        <end position="48"/>
    </location>
</feature>
<dbReference type="Proteomes" id="UP001295423">
    <property type="component" value="Unassembled WGS sequence"/>
</dbReference>
<comment type="caution">
    <text evidence="8">The sequence shown here is derived from an EMBL/GenBank/DDBJ whole genome shotgun (WGS) entry which is preliminary data.</text>
</comment>
<evidence type="ECO:0000256" key="7">
    <source>
        <dbReference type="SAM" id="MobiDB-lite"/>
    </source>
</evidence>
<dbReference type="GO" id="GO:0005737">
    <property type="term" value="C:cytoplasm"/>
    <property type="evidence" value="ECO:0007669"/>
    <property type="project" value="TreeGrafter"/>
</dbReference>
<evidence type="ECO:0000256" key="1">
    <source>
        <dbReference type="ARBA" id="ARBA00004141"/>
    </source>
</evidence>
<accession>A0AAD2JPE2</accession>
<feature type="compositionally biased region" description="Basic residues" evidence="7">
    <location>
        <begin position="1"/>
        <end position="12"/>
    </location>
</feature>
<comment type="subcellular location">
    <subcellularLocation>
        <location evidence="1">Membrane</location>
        <topology evidence="1">Multi-pass membrane protein</topology>
    </subcellularLocation>
</comment>
<dbReference type="EMBL" id="CAKOGP040002424">
    <property type="protein sequence ID" value="CAJ1969518.1"/>
    <property type="molecule type" value="Genomic_DNA"/>
</dbReference>
<protein>
    <submittedName>
        <fullName evidence="8">Uncharacterized protein</fullName>
    </submittedName>
</protein>
<keyword evidence="3 6" id="KW-0812">Transmembrane</keyword>
<keyword evidence="9" id="KW-1185">Reference proteome</keyword>
<dbReference type="GO" id="GO:0016020">
    <property type="term" value="C:membrane"/>
    <property type="evidence" value="ECO:0007669"/>
    <property type="project" value="UniProtKB-SubCell"/>
</dbReference>
<evidence type="ECO:0000313" key="9">
    <source>
        <dbReference type="Proteomes" id="UP001295423"/>
    </source>
</evidence>
<proteinExistence type="inferred from homology"/>
<evidence type="ECO:0000256" key="5">
    <source>
        <dbReference type="ARBA" id="ARBA00023136"/>
    </source>
</evidence>
<organism evidence="8 9">
    <name type="scientific">Cylindrotheca closterium</name>
    <dbReference type="NCBI Taxonomy" id="2856"/>
    <lineage>
        <taxon>Eukaryota</taxon>
        <taxon>Sar</taxon>
        <taxon>Stramenopiles</taxon>
        <taxon>Ochrophyta</taxon>
        <taxon>Bacillariophyta</taxon>
        <taxon>Bacillariophyceae</taxon>
        <taxon>Bacillariophycidae</taxon>
        <taxon>Bacillariales</taxon>
        <taxon>Bacillariaceae</taxon>
        <taxon>Cylindrotheca</taxon>
    </lineage>
</organism>
<dbReference type="PANTHER" id="PTHR11266:SF17">
    <property type="entry name" value="PROTEIN MPV17"/>
    <property type="match status" value="1"/>
</dbReference>
<keyword evidence="4 6" id="KW-1133">Transmembrane helix</keyword>
<dbReference type="InterPro" id="IPR007248">
    <property type="entry name" value="Mpv17_PMP22"/>
</dbReference>
<comment type="caution">
    <text evidence="6">Lacks conserved residue(s) required for the propagation of feature annotation.</text>
</comment>
<evidence type="ECO:0000256" key="2">
    <source>
        <dbReference type="ARBA" id="ARBA00006824"/>
    </source>
</evidence>
<dbReference type="AlphaFoldDB" id="A0AAD2JPE2"/>
<dbReference type="PANTHER" id="PTHR11266">
    <property type="entry name" value="PEROXISOMAL MEMBRANE PROTEIN 2, PXMP2 MPV17"/>
    <property type="match status" value="1"/>
</dbReference>
<gene>
    <name evidence="8" type="ORF">CYCCA115_LOCUS23750</name>
</gene>
<dbReference type="Pfam" id="PF04117">
    <property type="entry name" value="Mpv17_PMP22"/>
    <property type="match status" value="1"/>
</dbReference>
<evidence type="ECO:0000256" key="6">
    <source>
        <dbReference type="RuleBase" id="RU363053"/>
    </source>
</evidence>
<evidence type="ECO:0000256" key="4">
    <source>
        <dbReference type="ARBA" id="ARBA00022989"/>
    </source>
</evidence>
<evidence type="ECO:0000256" key="3">
    <source>
        <dbReference type="ARBA" id="ARBA00022692"/>
    </source>
</evidence>
<comment type="similarity">
    <text evidence="2 6">Belongs to the peroxisomal membrane protein PXMP2/4 family.</text>
</comment>
<feature type="transmembrane region" description="Helical" evidence="6">
    <location>
        <begin position="102"/>
        <end position="123"/>
    </location>
</feature>
<evidence type="ECO:0000313" key="8">
    <source>
        <dbReference type="EMBL" id="CAJ1969518.1"/>
    </source>
</evidence>